<dbReference type="SUPFAM" id="SSF52266">
    <property type="entry name" value="SGNH hydrolase"/>
    <property type="match status" value="1"/>
</dbReference>
<dbReference type="EMBL" id="CP036432">
    <property type="protein sequence ID" value="QDV85152.1"/>
    <property type="molecule type" value="Genomic_DNA"/>
</dbReference>
<dbReference type="Pfam" id="PF13472">
    <property type="entry name" value="Lipase_GDSL_2"/>
    <property type="match status" value="1"/>
</dbReference>
<dbReference type="CDD" id="cd00229">
    <property type="entry name" value="SGNH_hydrolase"/>
    <property type="match status" value="1"/>
</dbReference>
<evidence type="ECO:0000313" key="4">
    <source>
        <dbReference type="Proteomes" id="UP000318081"/>
    </source>
</evidence>
<name>A0ABX5XTU3_9BACT</name>
<evidence type="ECO:0000259" key="2">
    <source>
        <dbReference type="Pfam" id="PF13472"/>
    </source>
</evidence>
<reference evidence="3 4" key="1">
    <citation type="submission" date="2019-02" db="EMBL/GenBank/DDBJ databases">
        <title>Deep-cultivation of Planctomycetes and their phenomic and genomic characterization uncovers novel biology.</title>
        <authorList>
            <person name="Wiegand S."/>
            <person name="Jogler M."/>
            <person name="Boedeker C."/>
            <person name="Pinto D."/>
            <person name="Vollmers J."/>
            <person name="Rivas-Marin E."/>
            <person name="Kohn T."/>
            <person name="Peeters S.H."/>
            <person name="Heuer A."/>
            <person name="Rast P."/>
            <person name="Oberbeckmann S."/>
            <person name="Bunk B."/>
            <person name="Jeske O."/>
            <person name="Meyerdierks A."/>
            <person name="Storesund J.E."/>
            <person name="Kallscheuer N."/>
            <person name="Luecker S."/>
            <person name="Lage O.M."/>
            <person name="Pohl T."/>
            <person name="Merkel B.J."/>
            <person name="Hornburger P."/>
            <person name="Mueller R.-W."/>
            <person name="Bruemmer F."/>
            <person name="Labrenz M."/>
            <person name="Spormann A.M."/>
            <person name="Op den Camp H."/>
            <person name="Overmann J."/>
            <person name="Amann R."/>
            <person name="Jetten M.S.M."/>
            <person name="Mascher T."/>
            <person name="Medema M.H."/>
            <person name="Devos D.P."/>
            <person name="Kaster A.-K."/>
            <person name="Ovreas L."/>
            <person name="Rohde M."/>
            <person name="Galperin M.Y."/>
            <person name="Jogler C."/>
        </authorList>
    </citation>
    <scope>NUCLEOTIDE SEQUENCE [LARGE SCALE GENOMIC DNA]</scope>
    <source>
        <strain evidence="3 4">TBK1r</strain>
    </source>
</reference>
<dbReference type="Proteomes" id="UP000318081">
    <property type="component" value="Chromosome"/>
</dbReference>
<dbReference type="InterPro" id="IPR013830">
    <property type="entry name" value="SGNH_hydro"/>
</dbReference>
<gene>
    <name evidence="3" type="ORF">TBK1r_41060</name>
</gene>
<keyword evidence="4" id="KW-1185">Reference proteome</keyword>
<dbReference type="InterPro" id="IPR036514">
    <property type="entry name" value="SGNH_hydro_sf"/>
</dbReference>
<evidence type="ECO:0000313" key="3">
    <source>
        <dbReference type="EMBL" id="QDV85152.1"/>
    </source>
</evidence>
<sequence>MCVGSDASGADVTTEAKRDKRKRATSSTPQDNPELPNVLLIGDSISIGYTAEVQKQLAGKADVFRIPGNGKYSEYGLQNLNKWIGSRKWDVIHFNWGLWDLCYRNPKSKTQGNRDKENGTLTATPEQYRANMKKIVARLKETNATLIWCTTTPVPEFEAGRKLGDDIKYNQIAEEIMKANGILINDLHSHALLKLPEIQVRKGDVHYTEPGYAYLAEKVVDEISSAISK</sequence>
<dbReference type="Gene3D" id="3.40.50.1110">
    <property type="entry name" value="SGNH hydrolase"/>
    <property type="match status" value="1"/>
</dbReference>
<accession>A0ABX5XTU3</accession>
<dbReference type="PANTHER" id="PTHR30383">
    <property type="entry name" value="THIOESTERASE 1/PROTEASE 1/LYSOPHOSPHOLIPASE L1"/>
    <property type="match status" value="1"/>
</dbReference>
<organism evidence="3 4">
    <name type="scientific">Stieleria magnilauensis</name>
    <dbReference type="NCBI Taxonomy" id="2527963"/>
    <lineage>
        <taxon>Bacteria</taxon>
        <taxon>Pseudomonadati</taxon>
        <taxon>Planctomycetota</taxon>
        <taxon>Planctomycetia</taxon>
        <taxon>Pirellulales</taxon>
        <taxon>Pirellulaceae</taxon>
        <taxon>Stieleria</taxon>
    </lineage>
</organism>
<feature type="domain" description="SGNH hydrolase-type esterase" evidence="2">
    <location>
        <begin position="41"/>
        <end position="213"/>
    </location>
</feature>
<protein>
    <submittedName>
        <fullName evidence="3">GDSL-like Lipase/Acylhydrolase</fullName>
    </submittedName>
</protein>
<evidence type="ECO:0000256" key="1">
    <source>
        <dbReference type="SAM" id="MobiDB-lite"/>
    </source>
</evidence>
<dbReference type="InterPro" id="IPR051532">
    <property type="entry name" value="Ester_Hydrolysis_Enzymes"/>
</dbReference>
<feature type="region of interest" description="Disordered" evidence="1">
    <location>
        <begin position="1"/>
        <end position="37"/>
    </location>
</feature>
<dbReference type="PANTHER" id="PTHR30383:SF26">
    <property type="entry name" value="SGNH HYDROLASE-TYPE ESTERASE DOMAIN-CONTAINING PROTEIN"/>
    <property type="match status" value="1"/>
</dbReference>
<proteinExistence type="predicted"/>